<dbReference type="InterPro" id="IPR046826">
    <property type="entry name" value="PDH_N"/>
</dbReference>
<evidence type="ECO:0000313" key="3">
    <source>
        <dbReference type="EMBL" id="XBH07311.1"/>
    </source>
</evidence>
<dbReference type="GO" id="GO:0070403">
    <property type="term" value="F:NAD+ binding"/>
    <property type="evidence" value="ECO:0007669"/>
    <property type="project" value="InterPro"/>
</dbReference>
<dbReference type="Gene3D" id="3.40.50.720">
    <property type="entry name" value="NAD(P)-binding Rossmann-like Domain"/>
    <property type="match status" value="1"/>
</dbReference>
<evidence type="ECO:0000259" key="2">
    <source>
        <dbReference type="PROSITE" id="PS51176"/>
    </source>
</evidence>
<dbReference type="Gene3D" id="1.10.3660.10">
    <property type="entry name" value="6-phosphogluconate dehydrogenase C-terminal like domain"/>
    <property type="match status" value="1"/>
</dbReference>
<dbReference type="InterPro" id="IPR003099">
    <property type="entry name" value="Prephen_DH"/>
</dbReference>
<dbReference type="AlphaFoldDB" id="A0AAU7CPY8"/>
<sequence>MLERLGTVAIIGVGLIGGSIGQAIRSRGLADRVIGIGRDPARLAEAVQLGAIDAGTTDLGRGVNGAAIVVVCTPVTRIADDVRDVAALGPQGVLITDAGSTKQRIVEAVELDPRARACFVGGHPIAGSERKGVAHAVPNLFEAKPCILTPTEKTPPDRLQRARDFWSSLGCRLIELSPPEHDSALALTSHLPHAVAAALAGAIPRETLTMAAGAYRDGTRVAGSDASLWAGIFRENRAPILESLKTFRDSLAGLESALEADDEQRIMTWWANAKNRRAHFDSLNGSGTTDG</sequence>
<dbReference type="SUPFAM" id="SSF51735">
    <property type="entry name" value="NAD(P)-binding Rossmann-fold domains"/>
    <property type="match status" value="1"/>
</dbReference>
<name>A0AAU7CPY8_9BACT</name>
<feature type="domain" description="Prephenate/arogenate dehydrogenase" evidence="2">
    <location>
        <begin position="6"/>
        <end position="288"/>
    </location>
</feature>
<dbReference type="GO" id="GO:0006571">
    <property type="term" value="P:tyrosine biosynthetic process"/>
    <property type="evidence" value="ECO:0007669"/>
    <property type="project" value="InterPro"/>
</dbReference>
<keyword evidence="1" id="KW-0560">Oxidoreductase</keyword>
<dbReference type="SUPFAM" id="SSF48179">
    <property type="entry name" value="6-phosphogluconate dehydrogenase C-terminal domain-like"/>
    <property type="match status" value="1"/>
</dbReference>
<dbReference type="Pfam" id="PF02153">
    <property type="entry name" value="PDH_N"/>
    <property type="match status" value="1"/>
</dbReference>
<gene>
    <name evidence="3" type="ORF">V5E97_15080</name>
</gene>
<dbReference type="InterPro" id="IPR008927">
    <property type="entry name" value="6-PGluconate_DH-like_C_sf"/>
</dbReference>
<dbReference type="Pfam" id="PF20463">
    <property type="entry name" value="PDH_C"/>
    <property type="match status" value="1"/>
</dbReference>
<evidence type="ECO:0000256" key="1">
    <source>
        <dbReference type="ARBA" id="ARBA00023002"/>
    </source>
</evidence>
<dbReference type="FunFam" id="3.40.50.720:FF:000208">
    <property type="entry name" value="Prephenate dehydrogenase"/>
    <property type="match status" value="1"/>
</dbReference>
<dbReference type="PANTHER" id="PTHR21363:SF0">
    <property type="entry name" value="PREPHENATE DEHYDROGENASE [NADP(+)]"/>
    <property type="match status" value="1"/>
</dbReference>
<dbReference type="EMBL" id="CP155447">
    <property type="protein sequence ID" value="XBH07311.1"/>
    <property type="molecule type" value="Genomic_DNA"/>
</dbReference>
<reference evidence="3" key="1">
    <citation type="submission" date="2024-05" db="EMBL/GenBank/DDBJ databases">
        <title>Planctomycetes of the genus Singulisphaera possess chitinolytic capabilities.</title>
        <authorList>
            <person name="Ivanova A."/>
        </authorList>
    </citation>
    <scope>NUCLEOTIDE SEQUENCE</scope>
    <source>
        <strain evidence="3">Ch08T</strain>
    </source>
</reference>
<dbReference type="PROSITE" id="PS51176">
    <property type="entry name" value="PDH_ADH"/>
    <property type="match status" value="1"/>
</dbReference>
<organism evidence="3">
    <name type="scientific">Singulisphaera sp. Ch08</name>
    <dbReference type="NCBI Taxonomy" id="3120278"/>
    <lineage>
        <taxon>Bacteria</taxon>
        <taxon>Pseudomonadati</taxon>
        <taxon>Planctomycetota</taxon>
        <taxon>Planctomycetia</taxon>
        <taxon>Isosphaerales</taxon>
        <taxon>Isosphaeraceae</taxon>
        <taxon>Singulisphaera</taxon>
    </lineage>
</organism>
<proteinExistence type="predicted"/>
<dbReference type="GO" id="GO:0008977">
    <property type="term" value="F:prephenate dehydrogenase (NAD+) activity"/>
    <property type="evidence" value="ECO:0007669"/>
    <property type="project" value="InterPro"/>
</dbReference>
<dbReference type="RefSeq" id="WP_406700150.1">
    <property type="nucleotide sequence ID" value="NZ_CP155447.1"/>
</dbReference>
<protein>
    <submittedName>
        <fullName evidence="3">Prephenate dehydrogenase/arogenate dehydrogenase family protein</fullName>
    </submittedName>
</protein>
<dbReference type="InterPro" id="IPR046825">
    <property type="entry name" value="PDH_C"/>
</dbReference>
<dbReference type="GO" id="GO:0004665">
    <property type="term" value="F:prephenate dehydrogenase (NADP+) activity"/>
    <property type="evidence" value="ECO:0007669"/>
    <property type="project" value="InterPro"/>
</dbReference>
<dbReference type="PANTHER" id="PTHR21363">
    <property type="entry name" value="PREPHENATE DEHYDROGENASE"/>
    <property type="match status" value="1"/>
</dbReference>
<accession>A0AAU7CPY8</accession>
<dbReference type="InterPro" id="IPR036291">
    <property type="entry name" value="NAD(P)-bd_dom_sf"/>
</dbReference>
<dbReference type="InterPro" id="IPR050812">
    <property type="entry name" value="Preph/Arog_dehydrog"/>
</dbReference>